<organism evidence="2 3">
    <name type="scientific">Lagenidium giganteum</name>
    <dbReference type="NCBI Taxonomy" id="4803"/>
    <lineage>
        <taxon>Eukaryota</taxon>
        <taxon>Sar</taxon>
        <taxon>Stramenopiles</taxon>
        <taxon>Oomycota</taxon>
        <taxon>Peronosporomycetes</taxon>
        <taxon>Pythiales</taxon>
        <taxon>Pythiaceae</taxon>
    </lineage>
</organism>
<dbReference type="EMBL" id="DAKRPA010000095">
    <property type="protein sequence ID" value="DAZ98885.1"/>
    <property type="molecule type" value="Genomic_DNA"/>
</dbReference>
<sequence length="119" mass="13654">MGQRARFYRPKGCVHHHSAHGTPSQPRYRLHNSIRCARCDCKVGWQSLSRWHPRHGPHAQAARAPKTWPTSLALKDFKGRVRGDRRFTSSTNCSRVPKPAKGKSQRRRATRSLTSSTNW</sequence>
<comment type="caution">
    <text evidence="2">The sequence shown here is derived from an EMBL/GenBank/DDBJ whole genome shotgun (WGS) entry which is preliminary data.</text>
</comment>
<evidence type="ECO:0000313" key="3">
    <source>
        <dbReference type="Proteomes" id="UP001146120"/>
    </source>
</evidence>
<reference evidence="2" key="2">
    <citation type="journal article" date="2023" name="Microbiol Resour">
        <title>Decontamination and Annotation of the Draft Genome Sequence of the Oomycete Lagenidium giganteum ARSEF 373.</title>
        <authorList>
            <person name="Morgan W.R."/>
            <person name="Tartar A."/>
        </authorList>
    </citation>
    <scope>NUCLEOTIDE SEQUENCE</scope>
    <source>
        <strain evidence="2">ARSEF 373</strain>
    </source>
</reference>
<proteinExistence type="predicted"/>
<evidence type="ECO:0000313" key="2">
    <source>
        <dbReference type="EMBL" id="DAZ98885.1"/>
    </source>
</evidence>
<accession>A0AAV2YVF6</accession>
<gene>
    <name evidence="2" type="ORF">N0F65_002610</name>
</gene>
<dbReference type="Proteomes" id="UP001146120">
    <property type="component" value="Unassembled WGS sequence"/>
</dbReference>
<evidence type="ECO:0000256" key="1">
    <source>
        <dbReference type="SAM" id="MobiDB-lite"/>
    </source>
</evidence>
<feature type="compositionally biased region" description="Basic residues" evidence="1">
    <location>
        <begin position="1"/>
        <end position="19"/>
    </location>
</feature>
<name>A0AAV2YVF6_9STRA</name>
<feature type="compositionally biased region" description="Basic residues" evidence="1">
    <location>
        <begin position="98"/>
        <end position="110"/>
    </location>
</feature>
<feature type="region of interest" description="Disordered" evidence="1">
    <location>
        <begin position="1"/>
        <end position="26"/>
    </location>
</feature>
<evidence type="ECO:0008006" key="4">
    <source>
        <dbReference type="Google" id="ProtNLM"/>
    </source>
</evidence>
<reference evidence="2" key="1">
    <citation type="submission" date="2022-11" db="EMBL/GenBank/DDBJ databases">
        <authorList>
            <person name="Morgan W.R."/>
            <person name="Tartar A."/>
        </authorList>
    </citation>
    <scope>NUCLEOTIDE SEQUENCE</scope>
    <source>
        <strain evidence="2">ARSEF 373</strain>
    </source>
</reference>
<keyword evidence="3" id="KW-1185">Reference proteome</keyword>
<protein>
    <recommendedName>
        <fullName evidence="4">C2H2-type domain-containing protein</fullName>
    </recommendedName>
</protein>
<feature type="region of interest" description="Disordered" evidence="1">
    <location>
        <begin position="80"/>
        <end position="119"/>
    </location>
</feature>
<dbReference type="AlphaFoldDB" id="A0AAV2YVF6"/>